<evidence type="ECO:0008006" key="3">
    <source>
        <dbReference type="Google" id="ProtNLM"/>
    </source>
</evidence>
<keyword evidence="2" id="KW-1185">Reference proteome</keyword>
<dbReference type="EMBL" id="CP001814">
    <property type="protein sequence ID" value="ACZ84838.1"/>
    <property type="molecule type" value="Genomic_DNA"/>
</dbReference>
<protein>
    <recommendedName>
        <fullName evidence="3">Helix-turn-helix domain-containing protein</fullName>
    </recommendedName>
</protein>
<sequence length="202" mass="21928">MKSPAAVAGDFRTLLREDGSVLIPGDVAPDVLRSLIRDLTARIRLDGGHPSPSVHRVLYALHAASEQRERSGSARGSEIGEPGTIEVTSAAMAERMGCSTRHVRSLCSSGRLRARRAGRDWLITIKREEEPVNLTDAISKKMTAQDAPSAERRKELEGYAQLAKENPALFAELPEDERRATAIFAASQLVQDATEQDAGGQE</sequence>
<dbReference type="HOGENOM" id="CLU_1353997_0_0_11"/>
<dbReference type="Proteomes" id="UP000002029">
    <property type="component" value="Chromosome"/>
</dbReference>
<name>D2AUH6_STRRD</name>
<proteinExistence type="predicted"/>
<accession>D2AUH6</accession>
<dbReference type="KEGG" id="sro:Sros_1850"/>
<dbReference type="RefSeq" id="WP_012888583.1">
    <property type="nucleotide sequence ID" value="NC_013595.1"/>
</dbReference>
<dbReference type="AlphaFoldDB" id="D2AUH6"/>
<evidence type="ECO:0000313" key="1">
    <source>
        <dbReference type="EMBL" id="ACZ84838.1"/>
    </source>
</evidence>
<reference evidence="1 2" key="1">
    <citation type="journal article" date="2010" name="Stand. Genomic Sci.">
        <title>Complete genome sequence of Streptosporangium roseum type strain (NI 9100).</title>
        <authorList>
            <person name="Nolan M."/>
            <person name="Sikorski J."/>
            <person name="Jando M."/>
            <person name="Lucas S."/>
            <person name="Lapidus A."/>
            <person name="Glavina Del Rio T."/>
            <person name="Chen F."/>
            <person name="Tice H."/>
            <person name="Pitluck S."/>
            <person name="Cheng J.F."/>
            <person name="Chertkov O."/>
            <person name="Sims D."/>
            <person name="Meincke L."/>
            <person name="Brettin T."/>
            <person name="Han C."/>
            <person name="Detter J.C."/>
            <person name="Bruce D."/>
            <person name="Goodwin L."/>
            <person name="Land M."/>
            <person name="Hauser L."/>
            <person name="Chang Y.J."/>
            <person name="Jeffries C.D."/>
            <person name="Ivanova N."/>
            <person name="Mavromatis K."/>
            <person name="Mikhailova N."/>
            <person name="Chen A."/>
            <person name="Palaniappan K."/>
            <person name="Chain P."/>
            <person name="Rohde M."/>
            <person name="Goker M."/>
            <person name="Bristow J."/>
            <person name="Eisen J.A."/>
            <person name="Markowitz V."/>
            <person name="Hugenholtz P."/>
            <person name="Kyrpides N.C."/>
            <person name="Klenk H.P."/>
        </authorList>
    </citation>
    <scope>NUCLEOTIDE SEQUENCE [LARGE SCALE GENOMIC DNA]</scope>
    <source>
        <strain evidence="2">ATCC 12428 / DSM 43021 / JCM 3005 / NI 9100</strain>
    </source>
</reference>
<dbReference type="OrthoDB" id="4290195at2"/>
<dbReference type="STRING" id="479432.Sros_1850"/>
<evidence type="ECO:0000313" key="2">
    <source>
        <dbReference type="Proteomes" id="UP000002029"/>
    </source>
</evidence>
<organism evidence="1 2">
    <name type="scientific">Streptosporangium roseum (strain ATCC 12428 / DSM 43021 / JCM 3005 / KCTC 9067 / NCIMB 10171 / NRRL 2505 / NI 9100)</name>
    <dbReference type="NCBI Taxonomy" id="479432"/>
    <lineage>
        <taxon>Bacteria</taxon>
        <taxon>Bacillati</taxon>
        <taxon>Actinomycetota</taxon>
        <taxon>Actinomycetes</taxon>
        <taxon>Streptosporangiales</taxon>
        <taxon>Streptosporangiaceae</taxon>
        <taxon>Streptosporangium</taxon>
    </lineage>
</organism>
<dbReference type="eggNOG" id="ENOG5034AZA">
    <property type="taxonomic scope" value="Bacteria"/>
</dbReference>
<gene>
    <name evidence="1" type="ordered locus">Sros_1850</name>
</gene>